<feature type="compositionally biased region" description="Polar residues" evidence="1">
    <location>
        <begin position="403"/>
        <end position="413"/>
    </location>
</feature>
<organism evidence="2 3">
    <name type="scientific">Ladona fulva</name>
    <name type="common">Scarce chaser dragonfly</name>
    <name type="synonym">Libellula fulva</name>
    <dbReference type="NCBI Taxonomy" id="123851"/>
    <lineage>
        <taxon>Eukaryota</taxon>
        <taxon>Metazoa</taxon>
        <taxon>Ecdysozoa</taxon>
        <taxon>Arthropoda</taxon>
        <taxon>Hexapoda</taxon>
        <taxon>Insecta</taxon>
        <taxon>Pterygota</taxon>
        <taxon>Palaeoptera</taxon>
        <taxon>Odonata</taxon>
        <taxon>Epiprocta</taxon>
        <taxon>Anisoptera</taxon>
        <taxon>Libelluloidea</taxon>
        <taxon>Libellulidae</taxon>
        <taxon>Ladona</taxon>
    </lineage>
</organism>
<evidence type="ECO:0000256" key="1">
    <source>
        <dbReference type="SAM" id="MobiDB-lite"/>
    </source>
</evidence>
<name>A0A8K0NVE7_LADFU</name>
<dbReference type="AlphaFoldDB" id="A0A8K0NVE7"/>
<reference evidence="2" key="2">
    <citation type="submission" date="2017-10" db="EMBL/GenBank/DDBJ databases">
        <title>Ladona fulva Genome sequencing and assembly.</title>
        <authorList>
            <person name="Murali S."/>
            <person name="Richards S."/>
            <person name="Bandaranaike D."/>
            <person name="Bellair M."/>
            <person name="Blankenburg K."/>
            <person name="Chao H."/>
            <person name="Dinh H."/>
            <person name="Doddapaneni H."/>
            <person name="Dugan-Rocha S."/>
            <person name="Elkadiri S."/>
            <person name="Gnanaolivu R."/>
            <person name="Hernandez B."/>
            <person name="Skinner E."/>
            <person name="Javaid M."/>
            <person name="Lee S."/>
            <person name="Li M."/>
            <person name="Ming W."/>
            <person name="Munidasa M."/>
            <person name="Muniz J."/>
            <person name="Nguyen L."/>
            <person name="Hughes D."/>
            <person name="Osuji N."/>
            <person name="Pu L.-L."/>
            <person name="Puazo M."/>
            <person name="Qu C."/>
            <person name="Quiroz J."/>
            <person name="Raj R."/>
            <person name="Weissenberger G."/>
            <person name="Xin Y."/>
            <person name="Zou X."/>
            <person name="Han Y."/>
            <person name="Worley K."/>
            <person name="Muzny D."/>
            <person name="Gibbs R."/>
        </authorList>
    </citation>
    <scope>NUCLEOTIDE SEQUENCE</scope>
    <source>
        <strain evidence="2">Sampled in the wild</strain>
    </source>
</reference>
<dbReference type="EMBL" id="KZ308152">
    <property type="protein sequence ID" value="KAG8223102.1"/>
    <property type="molecule type" value="Genomic_DNA"/>
</dbReference>
<feature type="compositionally biased region" description="Basic and acidic residues" evidence="1">
    <location>
        <begin position="440"/>
        <end position="449"/>
    </location>
</feature>
<protein>
    <submittedName>
        <fullName evidence="2">Uncharacterized protein</fullName>
    </submittedName>
</protein>
<reference evidence="2" key="1">
    <citation type="submission" date="2013-04" db="EMBL/GenBank/DDBJ databases">
        <authorList>
            <person name="Qu J."/>
            <person name="Murali S.C."/>
            <person name="Bandaranaike D."/>
            <person name="Bellair M."/>
            <person name="Blankenburg K."/>
            <person name="Chao H."/>
            <person name="Dinh H."/>
            <person name="Doddapaneni H."/>
            <person name="Downs B."/>
            <person name="Dugan-Rocha S."/>
            <person name="Elkadiri S."/>
            <person name="Gnanaolivu R.D."/>
            <person name="Hernandez B."/>
            <person name="Javaid M."/>
            <person name="Jayaseelan J.C."/>
            <person name="Lee S."/>
            <person name="Li M."/>
            <person name="Ming W."/>
            <person name="Munidasa M."/>
            <person name="Muniz J."/>
            <person name="Nguyen L."/>
            <person name="Ongeri F."/>
            <person name="Osuji N."/>
            <person name="Pu L.-L."/>
            <person name="Puazo M."/>
            <person name="Qu C."/>
            <person name="Quiroz J."/>
            <person name="Raj R."/>
            <person name="Weissenberger G."/>
            <person name="Xin Y."/>
            <person name="Zou X."/>
            <person name="Han Y."/>
            <person name="Richards S."/>
            <person name="Worley K."/>
            <person name="Muzny D."/>
            <person name="Gibbs R."/>
        </authorList>
    </citation>
    <scope>NUCLEOTIDE SEQUENCE</scope>
    <source>
        <strain evidence="2">Sampled in the wild</strain>
    </source>
</reference>
<gene>
    <name evidence="2" type="ORF">J437_LFUL002050</name>
</gene>
<feature type="region of interest" description="Disordered" evidence="1">
    <location>
        <begin position="403"/>
        <end position="462"/>
    </location>
</feature>
<dbReference type="OrthoDB" id="6627680at2759"/>
<evidence type="ECO:0000313" key="3">
    <source>
        <dbReference type="Proteomes" id="UP000792457"/>
    </source>
</evidence>
<keyword evidence="3" id="KW-1185">Reference proteome</keyword>
<comment type="caution">
    <text evidence="2">The sequence shown here is derived from an EMBL/GenBank/DDBJ whole genome shotgun (WGS) entry which is preliminary data.</text>
</comment>
<proteinExistence type="predicted"/>
<dbReference type="Proteomes" id="UP000792457">
    <property type="component" value="Unassembled WGS sequence"/>
</dbReference>
<feature type="compositionally biased region" description="Polar residues" evidence="1">
    <location>
        <begin position="361"/>
        <end position="381"/>
    </location>
</feature>
<accession>A0A8K0NVE7</accession>
<sequence length="462" mass="50868">MALSREEGDDGETLAFLKKVRDIFTEIKIGGKGNWNPVQRGVVLATTTILDLRSLYSAKGFDFLLSSRLTQDSLENVFSCIRMKNPIPTPREFKKALRTSRSTSYENDDCVHLLNYMHLRSEDSVSGDLPFSSVNDEDEVEMEELGDDEANSLFYLTGRTDSLDNDRMVKRKSVSFADSSSTLLAPSSLISEDLYTQSFPAPTVSPLGSDCVRPSPASKEVLTSEDLNRDDGFRTVVSRKRQQRSNSIVGKSSQPVNGVSGVPRRATIYVGCISLETSSKDIKHFLAGKYSDHEFSCEDFRSNKFHRSFKVNIPLSLRDELLDSALWPNNVVVGKFFPPKAPTQSFPNSFLNTPKVHETTSDQSTNGIGSPITESATTEQQLSEFPGASAGVSSVIQPNLASTRISTRSSNGVNKPKQIAPPLPAQPLDSAMQQSPGEEGTSRSTREQPTEEPFSRSGSRQR</sequence>
<evidence type="ECO:0000313" key="2">
    <source>
        <dbReference type="EMBL" id="KAG8223102.1"/>
    </source>
</evidence>
<feature type="region of interest" description="Disordered" evidence="1">
    <location>
        <begin position="348"/>
        <end position="381"/>
    </location>
</feature>